<evidence type="ECO:0000256" key="1">
    <source>
        <dbReference type="SAM" id="MobiDB-lite"/>
    </source>
</evidence>
<evidence type="ECO:0000313" key="2">
    <source>
        <dbReference type="EMBL" id="KII61032.1"/>
    </source>
</evidence>
<keyword evidence="3" id="KW-1185">Reference proteome</keyword>
<reference evidence="2 3" key="1">
    <citation type="journal article" date="2014" name="Genome Biol. Evol.">
        <title>The genome of the myxosporean Thelohanellus kitauei shows adaptations to nutrient acquisition within its fish host.</title>
        <authorList>
            <person name="Yang Y."/>
            <person name="Xiong J."/>
            <person name="Zhou Z."/>
            <person name="Huo F."/>
            <person name="Miao W."/>
            <person name="Ran C."/>
            <person name="Liu Y."/>
            <person name="Zhang J."/>
            <person name="Feng J."/>
            <person name="Wang M."/>
            <person name="Wang M."/>
            <person name="Wang L."/>
            <person name="Yao B."/>
        </authorList>
    </citation>
    <scope>NUCLEOTIDE SEQUENCE [LARGE SCALE GENOMIC DNA]</scope>
    <source>
        <strain evidence="2">Wuqing</strain>
    </source>
</reference>
<sequence>MHQPETDSETETLSNVKVEAEPTYEIVNLQSADQTSDDISTTRNNRIDLDMKTSSSGKDKRTMSDSSSINAPLKIKIKRVESKRGQKTFQVIQGIISTTFTETAPTTVPQIPSEFDPDNSGIKSESTVYQQVIIILC</sequence>
<name>A0A0C2IW00_THEKT</name>
<dbReference type="Proteomes" id="UP000031668">
    <property type="component" value="Unassembled WGS sequence"/>
</dbReference>
<proteinExistence type="predicted"/>
<dbReference type="AlphaFoldDB" id="A0A0C2IW00"/>
<organism evidence="2 3">
    <name type="scientific">Thelohanellus kitauei</name>
    <name type="common">Myxosporean</name>
    <dbReference type="NCBI Taxonomy" id="669202"/>
    <lineage>
        <taxon>Eukaryota</taxon>
        <taxon>Metazoa</taxon>
        <taxon>Cnidaria</taxon>
        <taxon>Myxozoa</taxon>
        <taxon>Myxosporea</taxon>
        <taxon>Bivalvulida</taxon>
        <taxon>Platysporina</taxon>
        <taxon>Myxobolidae</taxon>
        <taxon>Thelohanellus</taxon>
    </lineage>
</organism>
<feature type="region of interest" description="Disordered" evidence="1">
    <location>
        <begin position="25"/>
        <end position="68"/>
    </location>
</feature>
<feature type="compositionally biased region" description="Polar residues" evidence="1">
    <location>
        <begin position="28"/>
        <end position="44"/>
    </location>
</feature>
<evidence type="ECO:0000313" key="3">
    <source>
        <dbReference type="Proteomes" id="UP000031668"/>
    </source>
</evidence>
<accession>A0A0C2IW00</accession>
<gene>
    <name evidence="2" type="ORF">RF11_01749</name>
</gene>
<protein>
    <submittedName>
        <fullName evidence="2">Uncharacterized protein</fullName>
    </submittedName>
</protein>
<comment type="caution">
    <text evidence="2">The sequence shown here is derived from an EMBL/GenBank/DDBJ whole genome shotgun (WGS) entry which is preliminary data.</text>
</comment>
<feature type="compositionally biased region" description="Basic and acidic residues" evidence="1">
    <location>
        <begin position="45"/>
        <end position="63"/>
    </location>
</feature>
<dbReference type="EMBL" id="JWZT01005389">
    <property type="protein sequence ID" value="KII61032.1"/>
    <property type="molecule type" value="Genomic_DNA"/>
</dbReference>